<evidence type="ECO:0000256" key="5">
    <source>
        <dbReference type="SAM" id="Phobius"/>
    </source>
</evidence>
<dbReference type="PANTHER" id="PTHR22950">
    <property type="entry name" value="AMINO ACID TRANSPORTER"/>
    <property type="match status" value="1"/>
</dbReference>
<feature type="transmembrane region" description="Helical" evidence="5">
    <location>
        <begin position="100"/>
        <end position="122"/>
    </location>
</feature>
<comment type="subcellular location">
    <subcellularLocation>
        <location evidence="1">Membrane</location>
        <topology evidence="1">Multi-pass membrane protein</topology>
    </subcellularLocation>
</comment>
<feature type="transmembrane region" description="Helical" evidence="5">
    <location>
        <begin position="21"/>
        <end position="38"/>
    </location>
</feature>
<evidence type="ECO:0000256" key="4">
    <source>
        <dbReference type="ARBA" id="ARBA00023136"/>
    </source>
</evidence>
<feature type="transmembrane region" description="Helical" evidence="5">
    <location>
        <begin position="385"/>
        <end position="410"/>
    </location>
</feature>
<protein>
    <recommendedName>
        <fullName evidence="6">Amino acid transporter transmembrane domain-containing protein</fullName>
    </recommendedName>
</protein>
<evidence type="ECO:0000256" key="1">
    <source>
        <dbReference type="ARBA" id="ARBA00004141"/>
    </source>
</evidence>
<feature type="transmembrane region" description="Helical" evidence="5">
    <location>
        <begin position="44"/>
        <end position="65"/>
    </location>
</feature>
<sequence>MPAPEEKMSIGGVSVWRSASSLVMTAIGLGILAMPRALAQAGWASGMLSLFLSSVVAGFGSILLWKATFLNPKKRGMPMASFEEIGTASFGRAGAISSSVILHTLLVFVCAAMLLILASSLLSLTRVLSLRVWLLISGLVCLPLTWIKDMKEVGLVAAFGVATVAAAVVTIIVACIAHYVELEEAPHTQVSSSSPLALISTFNMFLLSFTVSVTEPTIIAAMDRPRDFPKALFLAFGFILVVYAAVTALGYLAFGDLLLQRDTVVLAIAPPGAPLNAAAWIINIIMLLLVSVHLLVLFMPTAHFVDSLFRFEDMKRWRTPWRAGITRIITRSSQLCVCVALGVAIPSVNRLVNILAAFCIIMLSIVLPILFYLRLNYLSKERFSRVECAVAGLLLLLSPLAIAAGLYVAVTS</sequence>
<feature type="domain" description="Amino acid transporter transmembrane" evidence="6">
    <location>
        <begin position="13"/>
        <end position="409"/>
    </location>
</feature>
<dbReference type="Gene3D" id="1.20.1740.10">
    <property type="entry name" value="Amino acid/polyamine transporter I"/>
    <property type="match status" value="1"/>
</dbReference>
<dbReference type="GO" id="GO:0005774">
    <property type="term" value="C:vacuolar membrane"/>
    <property type="evidence" value="ECO:0007669"/>
    <property type="project" value="TreeGrafter"/>
</dbReference>
<reference evidence="9 10" key="1">
    <citation type="submission" date="2020-04" db="EMBL/GenBank/DDBJ databases">
        <title>Perkinsus olseni comparative genomics.</title>
        <authorList>
            <person name="Bogema D.R."/>
        </authorList>
    </citation>
    <scope>NUCLEOTIDE SEQUENCE [LARGE SCALE GENOMIC DNA]</scope>
    <source>
        <strain evidence="7">ATCC PRA-179</strain>
        <strain evidence="8">ATCC PRA-31</strain>
    </source>
</reference>
<feature type="transmembrane region" description="Helical" evidence="5">
    <location>
        <begin position="199"/>
        <end position="219"/>
    </location>
</feature>
<proteinExistence type="predicted"/>
<evidence type="ECO:0000313" key="10">
    <source>
        <dbReference type="Proteomes" id="UP000572268"/>
    </source>
</evidence>
<dbReference type="InterPro" id="IPR013057">
    <property type="entry name" value="AA_transpt_TM"/>
</dbReference>
<keyword evidence="4 5" id="KW-0472">Membrane</keyword>
<dbReference type="Proteomes" id="UP000570595">
    <property type="component" value="Unassembled WGS sequence"/>
</dbReference>
<dbReference type="Pfam" id="PF01490">
    <property type="entry name" value="Aa_trans"/>
    <property type="match status" value="1"/>
</dbReference>
<evidence type="ECO:0000256" key="2">
    <source>
        <dbReference type="ARBA" id="ARBA00022692"/>
    </source>
</evidence>
<keyword evidence="3 5" id="KW-1133">Transmembrane helix</keyword>
<feature type="transmembrane region" description="Helical" evidence="5">
    <location>
        <begin position="128"/>
        <end position="147"/>
    </location>
</feature>
<dbReference type="EMBL" id="JABAHT010000270">
    <property type="protein sequence ID" value="KAF4659375.1"/>
    <property type="molecule type" value="Genomic_DNA"/>
</dbReference>
<feature type="transmembrane region" description="Helical" evidence="5">
    <location>
        <begin position="351"/>
        <end position="373"/>
    </location>
</feature>
<name>A0A7J6MLG9_PEROL</name>
<feature type="transmembrane region" description="Helical" evidence="5">
    <location>
        <begin position="280"/>
        <end position="305"/>
    </location>
</feature>
<keyword evidence="2 5" id="KW-0812">Transmembrane</keyword>
<dbReference type="EMBL" id="JABANN010000077">
    <property type="protein sequence ID" value="KAF4672438.1"/>
    <property type="molecule type" value="Genomic_DNA"/>
</dbReference>
<evidence type="ECO:0000256" key="3">
    <source>
        <dbReference type="ARBA" id="ARBA00022989"/>
    </source>
</evidence>
<accession>A0A7J6MLG9</accession>
<dbReference type="AlphaFoldDB" id="A0A7J6MLG9"/>
<dbReference type="GO" id="GO:0015179">
    <property type="term" value="F:L-amino acid transmembrane transporter activity"/>
    <property type="evidence" value="ECO:0007669"/>
    <property type="project" value="TreeGrafter"/>
</dbReference>
<evidence type="ECO:0000259" key="6">
    <source>
        <dbReference type="Pfam" id="PF01490"/>
    </source>
</evidence>
<evidence type="ECO:0000313" key="7">
    <source>
        <dbReference type="EMBL" id="KAF4659375.1"/>
    </source>
</evidence>
<dbReference type="OrthoDB" id="655540at2759"/>
<dbReference type="Proteomes" id="UP000572268">
    <property type="component" value="Unassembled WGS sequence"/>
</dbReference>
<dbReference type="PANTHER" id="PTHR22950:SF349">
    <property type="entry name" value="AMINO ACID TRANSPORTER TRANSMEMBRANE DOMAIN-CONTAINING PROTEIN"/>
    <property type="match status" value="1"/>
</dbReference>
<feature type="transmembrane region" description="Helical" evidence="5">
    <location>
        <begin position="154"/>
        <end position="179"/>
    </location>
</feature>
<comment type="caution">
    <text evidence="8">The sequence shown here is derived from an EMBL/GenBank/DDBJ whole genome shotgun (WGS) entry which is preliminary data.</text>
</comment>
<organism evidence="8 10">
    <name type="scientific">Perkinsus olseni</name>
    <name type="common">Perkinsus atlanticus</name>
    <dbReference type="NCBI Taxonomy" id="32597"/>
    <lineage>
        <taxon>Eukaryota</taxon>
        <taxon>Sar</taxon>
        <taxon>Alveolata</taxon>
        <taxon>Perkinsozoa</taxon>
        <taxon>Perkinsea</taxon>
        <taxon>Perkinsida</taxon>
        <taxon>Perkinsidae</taxon>
        <taxon>Perkinsus</taxon>
    </lineage>
</organism>
<evidence type="ECO:0000313" key="8">
    <source>
        <dbReference type="EMBL" id="KAF4672438.1"/>
    </source>
</evidence>
<feature type="transmembrane region" description="Helical" evidence="5">
    <location>
        <begin position="231"/>
        <end position="254"/>
    </location>
</feature>
<gene>
    <name evidence="8" type="ORF">FOL46_008981</name>
    <name evidence="7" type="ORF">FOZ61_004808</name>
</gene>
<evidence type="ECO:0000313" key="9">
    <source>
        <dbReference type="Proteomes" id="UP000570595"/>
    </source>
</evidence>